<dbReference type="GO" id="GO:0070041">
    <property type="term" value="F:rRNA (uridine-C5-)-methyltransferase activity"/>
    <property type="evidence" value="ECO:0007669"/>
    <property type="project" value="TreeGrafter"/>
</dbReference>
<dbReference type="PANTHER" id="PTHR11061">
    <property type="entry name" value="RNA M5U METHYLTRANSFERASE"/>
    <property type="match status" value="1"/>
</dbReference>
<evidence type="ECO:0000256" key="1">
    <source>
        <dbReference type="ARBA" id="ARBA00022603"/>
    </source>
</evidence>
<sequence>MTTPHSVRIEKLVAGGEGITRLEDGRVVFVPGVLAGELVEISLSEEKKDFGRGQLISVLEPSANRRVPPCPHVAEGCGGCDFQHIERRIQGQAKLAIVAEAYARTARMEIDPQLRRLTDDARRTTVRMVAGDDGIIGFRAHDSHDIVPVTNCMIAHPLINDFIANPVLEGAGEVTIRVGARTNNIGVWNHEGKLANGLPAGLKTGERASISEVVGEHTYKVSMGSFFQSSPEAAELIIDSVSRRLDKLGIEGGYMVDAYGGIGLFSLAFSQRFDELMLVESSESACKDAVRNLAECAATIEQANMDQWDAMEADVVIADPSRHGLGKMGAASVIATDAHTVILVSCDPVAGARDAKYLCDAGYKLGEVEVLDIFPETHHVEVVAAFSR</sequence>
<evidence type="ECO:0000313" key="5">
    <source>
        <dbReference type="EMBL" id="CAB4674509.1"/>
    </source>
</evidence>
<dbReference type="InterPro" id="IPR002792">
    <property type="entry name" value="TRAM_dom"/>
</dbReference>
<dbReference type="EMBL" id="CAEZZL010000112">
    <property type="protein sequence ID" value="CAB4767843.1"/>
    <property type="molecule type" value="Genomic_DNA"/>
</dbReference>
<reference evidence="6" key="1">
    <citation type="submission" date="2020-05" db="EMBL/GenBank/DDBJ databases">
        <authorList>
            <person name="Chiriac C."/>
            <person name="Salcher M."/>
            <person name="Ghai R."/>
            <person name="Kavagutti S V."/>
        </authorList>
    </citation>
    <scope>NUCLEOTIDE SEQUENCE</scope>
</reference>
<organism evidence="6">
    <name type="scientific">freshwater metagenome</name>
    <dbReference type="NCBI Taxonomy" id="449393"/>
    <lineage>
        <taxon>unclassified sequences</taxon>
        <taxon>metagenomes</taxon>
        <taxon>ecological metagenomes</taxon>
    </lineage>
</organism>
<evidence type="ECO:0000313" key="6">
    <source>
        <dbReference type="EMBL" id="CAB4767843.1"/>
    </source>
</evidence>
<dbReference type="SUPFAM" id="SSF53335">
    <property type="entry name" value="S-adenosyl-L-methionine-dependent methyltransferases"/>
    <property type="match status" value="1"/>
</dbReference>
<dbReference type="AlphaFoldDB" id="A0A6J6VAG4"/>
<gene>
    <name evidence="5" type="ORF">UFOPK2334_00735</name>
    <name evidence="6" type="ORF">UFOPK2870_01150</name>
</gene>
<proteinExistence type="predicted"/>
<name>A0A6J6VAG4_9ZZZZ</name>
<dbReference type="InterPro" id="IPR029063">
    <property type="entry name" value="SAM-dependent_MTases_sf"/>
</dbReference>
<keyword evidence="1" id="KW-0489">Methyltransferase</keyword>
<dbReference type="Gene3D" id="2.40.50.140">
    <property type="entry name" value="Nucleic acid-binding proteins"/>
    <property type="match status" value="1"/>
</dbReference>
<evidence type="ECO:0000256" key="3">
    <source>
        <dbReference type="ARBA" id="ARBA00022691"/>
    </source>
</evidence>
<keyword evidence="3" id="KW-0949">S-adenosyl-L-methionine</keyword>
<dbReference type="GO" id="GO:0070475">
    <property type="term" value="P:rRNA base methylation"/>
    <property type="evidence" value="ECO:0007669"/>
    <property type="project" value="TreeGrafter"/>
</dbReference>
<protein>
    <submittedName>
        <fullName evidence="6">Unannotated protein</fullName>
    </submittedName>
</protein>
<dbReference type="SUPFAM" id="SSF50249">
    <property type="entry name" value="Nucleic acid-binding proteins"/>
    <property type="match status" value="1"/>
</dbReference>
<dbReference type="Pfam" id="PF01938">
    <property type="entry name" value="TRAM"/>
    <property type="match status" value="1"/>
</dbReference>
<dbReference type="PROSITE" id="PS51687">
    <property type="entry name" value="SAM_MT_RNA_M5U"/>
    <property type="match status" value="1"/>
</dbReference>
<keyword evidence="2" id="KW-0808">Transferase</keyword>
<dbReference type="InterPro" id="IPR010280">
    <property type="entry name" value="U5_MeTrfase_fam"/>
</dbReference>
<feature type="domain" description="TRAM" evidence="4">
    <location>
        <begin position="1"/>
        <end position="57"/>
    </location>
</feature>
<evidence type="ECO:0000256" key="2">
    <source>
        <dbReference type="ARBA" id="ARBA00022679"/>
    </source>
</evidence>
<accession>A0A6J6VAG4</accession>
<dbReference type="EMBL" id="CAEZXA010000052">
    <property type="protein sequence ID" value="CAB4674509.1"/>
    <property type="molecule type" value="Genomic_DNA"/>
</dbReference>
<evidence type="ECO:0000259" key="4">
    <source>
        <dbReference type="PROSITE" id="PS50926"/>
    </source>
</evidence>
<dbReference type="PANTHER" id="PTHR11061:SF30">
    <property type="entry name" value="TRNA (URACIL(54)-C(5))-METHYLTRANSFERASE"/>
    <property type="match status" value="1"/>
</dbReference>
<dbReference type="Gene3D" id="2.40.50.1070">
    <property type="match status" value="1"/>
</dbReference>
<dbReference type="Gene3D" id="3.40.50.150">
    <property type="entry name" value="Vaccinia Virus protein VP39"/>
    <property type="match status" value="1"/>
</dbReference>
<dbReference type="PROSITE" id="PS50926">
    <property type="entry name" value="TRAM"/>
    <property type="match status" value="1"/>
</dbReference>
<dbReference type="InterPro" id="IPR012340">
    <property type="entry name" value="NA-bd_OB-fold"/>
</dbReference>